<keyword evidence="1" id="KW-0812">Transmembrane</keyword>
<dbReference type="AlphaFoldDB" id="A0A1F6MST7"/>
<reference evidence="2 3" key="1">
    <citation type="journal article" date="2016" name="Nat. Commun.">
        <title>Thousands of microbial genomes shed light on interconnected biogeochemical processes in an aquifer system.</title>
        <authorList>
            <person name="Anantharaman K."/>
            <person name="Brown C.T."/>
            <person name="Hug L.A."/>
            <person name="Sharon I."/>
            <person name="Castelle C.J."/>
            <person name="Probst A.J."/>
            <person name="Thomas B.C."/>
            <person name="Singh A."/>
            <person name="Wilkins M.J."/>
            <person name="Karaoz U."/>
            <person name="Brodie E.L."/>
            <person name="Williams K.H."/>
            <person name="Hubbard S.S."/>
            <person name="Banfield J.F."/>
        </authorList>
    </citation>
    <scope>NUCLEOTIDE SEQUENCE [LARGE SCALE GENOMIC DNA]</scope>
</reference>
<evidence type="ECO:0000313" key="3">
    <source>
        <dbReference type="Proteomes" id="UP000178347"/>
    </source>
</evidence>
<feature type="transmembrane region" description="Helical" evidence="1">
    <location>
        <begin position="71"/>
        <end position="88"/>
    </location>
</feature>
<proteinExistence type="predicted"/>
<dbReference type="InterPro" id="IPR036259">
    <property type="entry name" value="MFS_trans_sf"/>
</dbReference>
<comment type="caution">
    <text evidence="2">The sequence shown here is derived from an EMBL/GenBank/DDBJ whole genome shotgun (WGS) entry which is preliminary data.</text>
</comment>
<feature type="transmembrane region" description="Helical" evidence="1">
    <location>
        <begin position="227"/>
        <end position="245"/>
    </location>
</feature>
<evidence type="ECO:0008006" key="4">
    <source>
        <dbReference type="Google" id="ProtNLM"/>
    </source>
</evidence>
<feature type="transmembrane region" description="Helical" evidence="1">
    <location>
        <begin position="346"/>
        <end position="363"/>
    </location>
</feature>
<feature type="transmembrane region" description="Helical" evidence="1">
    <location>
        <begin position="129"/>
        <end position="149"/>
    </location>
</feature>
<name>A0A1F6MST7_9BACT</name>
<dbReference type="STRING" id="1798692.A3G00_01800"/>
<feature type="transmembrane region" description="Helical" evidence="1">
    <location>
        <begin position="12"/>
        <end position="34"/>
    </location>
</feature>
<evidence type="ECO:0000313" key="2">
    <source>
        <dbReference type="EMBL" id="OGH74503.1"/>
    </source>
</evidence>
<dbReference type="EMBL" id="MFQN01000013">
    <property type="protein sequence ID" value="OGH74503.1"/>
    <property type="molecule type" value="Genomic_DNA"/>
</dbReference>
<feature type="transmembrane region" description="Helical" evidence="1">
    <location>
        <begin position="321"/>
        <end position="340"/>
    </location>
</feature>
<feature type="transmembrane region" description="Helical" evidence="1">
    <location>
        <begin position="40"/>
        <end position="59"/>
    </location>
</feature>
<evidence type="ECO:0000256" key="1">
    <source>
        <dbReference type="SAM" id="Phobius"/>
    </source>
</evidence>
<keyword evidence="1" id="KW-1133">Transmembrane helix</keyword>
<protein>
    <recommendedName>
        <fullName evidence="4">Major facilitator superfamily (MFS) profile domain-containing protein</fullName>
    </recommendedName>
</protein>
<feature type="transmembrane region" description="Helical" evidence="1">
    <location>
        <begin position="155"/>
        <end position="176"/>
    </location>
</feature>
<dbReference type="Proteomes" id="UP000178347">
    <property type="component" value="Unassembled WGS sequence"/>
</dbReference>
<sequence>MDQWLQKNFKVWWLQVLLAFVTFGFTSVLFVYFVKKDVTFFQIFLAEFFSYSLIVAYLLFRRTLFSRRTILTGYLLIVAGMLILLLPFPATALLFPYTIVYSLGVIMFFAPYNILYFKNFKGGNLEHITTYWAIGIVTGLVAPLIGSFVLAKFPLWIFIFCTGLILLSAAYLTRFVERQKYSYTTKEVLTHIRGLRTLSIIDGSLHKTSLIVVTVFSLQYITTELNFGRFLSVAALAGIVVALPMARISDQWQKRTVFIWPLSLITAGVVFSFVFVKGFLGFFALALLLKALLSLMEPIRGNVMLDKKEAANPITWISRELFLNVGRLIMMGVIAVCIYFNNYIAVYSFIAIQMILYPVILYFKKIYATTD</sequence>
<accession>A0A1F6MST7</accession>
<feature type="transmembrane region" description="Helical" evidence="1">
    <location>
        <begin position="94"/>
        <end position="117"/>
    </location>
</feature>
<dbReference type="SUPFAM" id="SSF103473">
    <property type="entry name" value="MFS general substrate transporter"/>
    <property type="match status" value="1"/>
</dbReference>
<gene>
    <name evidence="2" type="ORF">A3G00_01800</name>
</gene>
<dbReference type="Gene3D" id="1.20.1250.20">
    <property type="entry name" value="MFS general substrate transporter like domains"/>
    <property type="match status" value="1"/>
</dbReference>
<keyword evidence="1" id="KW-0472">Membrane</keyword>
<feature type="transmembrane region" description="Helical" evidence="1">
    <location>
        <begin position="257"/>
        <end position="276"/>
    </location>
</feature>
<organism evidence="2 3">
    <name type="scientific">Candidatus Magasanikbacteria bacterium RIFCSPLOWO2_12_FULL_43_12</name>
    <dbReference type="NCBI Taxonomy" id="1798692"/>
    <lineage>
        <taxon>Bacteria</taxon>
        <taxon>Candidatus Magasanikiibacteriota</taxon>
    </lineage>
</organism>